<proteinExistence type="predicted"/>
<evidence type="ECO:0000313" key="2">
    <source>
        <dbReference type="Proteomes" id="UP000009100"/>
    </source>
</evidence>
<dbReference type="HOGENOM" id="CLU_2921601_0_0_6"/>
<reference evidence="1 2" key="1">
    <citation type="submission" date="2009-02" db="EMBL/GenBank/DDBJ databases">
        <title>Vibrio splendidus str. LGP32 complete genome.</title>
        <authorList>
            <person name="Mazel D."/>
            <person name="Le Roux F."/>
        </authorList>
    </citation>
    <scope>NUCLEOTIDE SEQUENCE [LARGE SCALE GENOMIC DNA]</scope>
    <source>
        <strain evidence="1 2">LGP32</strain>
    </source>
</reference>
<gene>
    <name evidence="1" type="ordered locus">VS_1575</name>
</gene>
<dbReference type="AlphaFoldDB" id="B7VP11"/>
<sequence>MVGVERRTDQRRDVVDVLFRYQRALSLLESDQVIAVPDIATRDNVAPHGVYTRMLTQAKTY</sequence>
<accession>B7VP11</accession>
<organism evidence="1 2">
    <name type="scientific">Vibrio atlanticus (strain LGP32)</name>
    <name type="common">Vibrio splendidus (strain Mel32)</name>
    <dbReference type="NCBI Taxonomy" id="575788"/>
    <lineage>
        <taxon>Bacteria</taxon>
        <taxon>Pseudomonadati</taxon>
        <taxon>Pseudomonadota</taxon>
        <taxon>Gammaproteobacteria</taxon>
        <taxon>Vibrionales</taxon>
        <taxon>Vibrionaceae</taxon>
        <taxon>Vibrio</taxon>
    </lineage>
</organism>
<dbReference type="STRING" id="575788.VS_1575"/>
<evidence type="ECO:0000313" key="1">
    <source>
        <dbReference type="EMBL" id="CAV18743.1"/>
    </source>
</evidence>
<protein>
    <submittedName>
        <fullName evidence="1">Uncharacterized protein</fullName>
    </submittedName>
</protein>
<name>B7VP11_VIBA3</name>
<dbReference type="Proteomes" id="UP000009100">
    <property type="component" value="Chromosome 1"/>
</dbReference>
<dbReference type="EMBL" id="FM954972">
    <property type="protein sequence ID" value="CAV18743.1"/>
    <property type="molecule type" value="Genomic_DNA"/>
</dbReference>
<dbReference type="KEGG" id="vsp:VS_1575"/>